<feature type="compositionally biased region" description="Low complexity" evidence="1">
    <location>
        <begin position="350"/>
        <end position="369"/>
    </location>
</feature>
<sequence>MAEKFLTPNIPKLEIVKVPPWGNKTHMKKTEICTKTDLLTEWFSVPGFGSERRHVGADANEPFGVSVEHDGRDETVGCAHCYTHVHHMVQPLVEQSCRYLSWWSGNICHSGLYIILEGSDITFSLHNDAERHSQGNVPGSLWHHDFSQISLLLHLEAYKDTRQGHVEQGSSACQAVLQDNINIVTMTVPDMGHPHHTWQNKKTLFGFTDGRLVSLDLSQQISFTQLLSHFLLPALHCSHRHGGREGRKCDLSCPGRQEQQQQQQEERRRRPVKGWLRLLEETPGHQDLCQVALLHHLKPYGGLRAMVPVCMVGDRAGSSTYRQRYLLVRRQAVEPHTLTAQPGTPQQSRPVAQAGAPAHGPGPAVQPPQSSGPGHGAGAERSRPGREGTGTLEPGGRPEPQDQTKHFAEIETLYRAVE</sequence>
<protein>
    <submittedName>
        <fullName evidence="2">Uncharacterized protein</fullName>
    </submittedName>
</protein>
<evidence type="ECO:0000256" key="1">
    <source>
        <dbReference type="SAM" id="MobiDB-lite"/>
    </source>
</evidence>
<gene>
    <name evidence="2" type="ORF">F7725_006702</name>
</gene>
<feature type="region of interest" description="Disordered" evidence="1">
    <location>
        <begin position="336"/>
        <end position="407"/>
    </location>
</feature>
<keyword evidence="3" id="KW-1185">Reference proteome</keyword>
<dbReference type="EMBL" id="JAAKFY010000020">
    <property type="protein sequence ID" value="KAF3840839.1"/>
    <property type="molecule type" value="Genomic_DNA"/>
</dbReference>
<comment type="caution">
    <text evidence="2">The sequence shown here is derived from an EMBL/GenBank/DDBJ whole genome shotgun (WGS) entry which is preliminary data.</text>
</comment>
<organism evidence="2 3">
    <name type="scientific">Dissostichus mawsoni</name>
    <name type="common">Antarctic cod</name>
    <dbReference type="NCBI Taxonomy" id="36200"/>
    <lineage>
        <taxon>Eukaryota</taxon>
        <taxon>Metazoa</taxon>
        <taxon>Chordata</taxon>
        <taxon>Craniata</taxon>
        <taxon>Vertebrata</taxon>
        <taxon>Euteleostomi</taxon>
        <taxon>Actinopterygii</taxon>
        <taxon>Neopterygii</taxon>
        <taxon>Teleostei</taxon>
        <taxon>Neoteleostei</taxon>
        <taxon>Acanthomorphata</taxon>
        <taxon>Eupercaria</taxon>
        <taxon>Perciformes</taxon>
        <taxon>Notothenioidei</taxon>
        <taxon>Nototheniidae</taxon>
        <taxon>Dissostichus</taxon>
    </lineage>
</organism>
<name>A0A7J5XWF6_DISMA</name>
<dbReference type="Proteomes" id="UP000518266">
    <property type="component" value="Unassembled WGS sequence"/>
</dbReference>
<feature type="compositionally biased region" description="Polar residues" evidence="1">
    <location>
        <begin position="338"/>
        <end position="349"/>
    </location>
</feature>
<evidence type="ECO:0000313" key="3">
    <source>
        <dbReference type="Proteomes" id="UP000518266"/>
    </source>
</evidence>
<reference evidence="2 3" key="1">
    <citation type="submission" date="2020-03" db="EMBL/GenBank/DDBJ databases">
        <title>Dissostichus mawsoni Genome sequencing and assembly.</title>
        <authorList>
            <person name="Park H."/>
        </authorList>
    </citation>
    <scope>NUCLEOTIDE SEQUENCE [LARGE SCALE GENOMIC DNA]</scope>
    <source>
        <strain evidence="2">DM0001</strain>
        <tissue evidence="2">Muscle</tissue>
    </source>
</reference>
<proteinExistence type="predicted"/>
<dbReference type="OrthoDB" id="537444at2759"/>
<accession>A0A7J5XWF6</accession>
<feature type="region of interest" description="Disordered" evidence="1">
    <location>
        <begin position="246"/>
        <end position="270"/>
    </location>
</feature>
<dbReference type="AlphaFoldDB" id="A0A7J5XWF6"/>
<evidence type="ECO:0000313" key="2">
    <source>
        <dbReference type="EMBL" id="KAF3840839.1"/>
    </source>
</evidence>